<reference evidence="4 5" key="2">
    <citation type="submission" date="2018-11" db="EMBL/GenBank/DDBJ databases">
        <authorList>
            <consortium name="Pathogen Informatics"/>
        </authorList>
    </citation>
    <scope>NUCLEOTIDE SEQUENCE [LARGE SCALE GENOMIC DNA]</scope>
</reference>
<organism evidence="6">
    <name type="scientific">Soboliphyme baturini</name>
    <dbReference type="NCBI Taxonomy" id="241478"/>
    <lineage>
        <taxon>Eukaryota</taxon>
        <taxon>Metazoa</taxon>
        <taxon>Ecdysozoa</taxon>
        <taxon>Nematoda</taxon>
        <taxon>Enoplea</taxon>
        <taxon>Dorylaimia</taxon>
        <taxon>Dioctophymatida</taxon>
        <taxon>Dioctophymatoidea</taxon>
        <taxon>Soboliphymatidae</taxon>
        <taxon>Soboliphyme</taxon>
    </lineage>
</organism>
<dbReference type="InterPro" id="IPR000195">
    <property type="entry name" value="Rab-GAP-TBC_dom"/>
</dbReference>
<feature type="region of interest" description="Disordered" evidence="2">
    <location>
        <begin position="1"/>
        <end position="25"/>
    </location>
</feature>
<reference evidence="6" key="1">
    <citation type="submission" date="2016-06" db="UniProtKB">
        <authorList>
            <consortium name="WormBaseParasite"/>
        </authorList>
    </citation>
    <scope>IDENTIFICATION</scope>
</reference>
<feature type="coiled-coil region" evidence="1">
    <location>
        <begin position="82"/>
        <end position="109"/>
    </location>
</feature>
<evidence type="ECO:0000313" key="4">
    <source>
        <dbReference type="EMBL" id="VDP10499.1"/>
    </source>
</evidence>
<name>A0A183ISQ4_9BILA</name>
<dbReference type="InterPro" id="IPR035969">
    <property type="entry name" value="Rab-GAP_TBC_sf"/>
</dbReference>
<gene>
    <name evidence="4" type="ORF">SBAD_LOCUS6651</name>
</gene>
<evidence type="ECO:0000313" key="5">
    <source>
        <dbReference type="Proteomes" id="UP000270296"/>
    </source>
</evidence>
<dbReference type="FunFam" id="1.10.8.270:FF:000008">
    <property type="entry name" value="Putative TBC1 domain family member 14"/>
    <property type="match status" value="1"/>
</dbReference>
<dbReference type="PROSITE" id="PS50086">
    <property type="entry name" value="TBC_RABGAP"/>
    <property type="match status" value="1"/>
</dbReference>
<dbReference type="Gene3D" id="1.10.10.750">
    <property type="entry name" value="Ypt/Rab-GAP domain of gyp1p, domain 1"/>
    <property type="match status" value="1"/>
</dbReference>
<dbReference type="EMBL" id="UZAM01009926">
    <property type="protein sequence ID" value="VDP10499.1"/>
    <property type="molecule type" value="Genomic_DNA"/>
</dbReference>
<evidence type="ECO:0000259" key="3">
    <source>
        <dbReference type="PROSITE" id="PS50086"/>
    </source>
</evidence>
<dbReference type="SMART" id="SM00164">
    <property type="entry name" value="TBC"/>
    <property type="match status" value="1"/>
</dbReference>
<dbReference type="Proteomes" id="UP000270296">
    <property type="component" value="Unassembled WGS sequence"/>
</dbReference>
<proteinExistence type="predicted"/>
<sequence length="340" mass="39367">MVQKAKNKESKEAKQKRREARRQLRQEEQISAAVREWTNILPHWNELKSTKKVRELWGNGLPPCVRGKVWMLAIGNELNITKELFQICVSRAQERLKKAEKESADKAMTNKPVSADCENDAVNRENSVEVIHLDLSRTFPSLGIFQQGGPYYDALLTLLGAYVCYRPDVGYVQGMSFVAAVLLLNLDLFDAFTAFGNLMNHPCLIAFFQVKQEDMNIYFSAFERCLQSLSPDLYQHFLSLDIRPNLYLIDWLYTIYAKSLPLEITCRIWDVFLRILTLYKDSLLTLDFDRIVHFLTHLPDKVPTDDLFKCIDSLRSTLQKERKSFCTFLQSCRDEDASKS</sequence>
<accession>A0A183ISQ4</accession>
<dbReference type="AlphaFoldDB" id="A0A183ISQ4"/>
<dbReference type="InterPro" id="IPR050302">
    <property type="entry name" value="Rab_GAP_TBC_domain"/>
</dbReference>
<dbReference type="Gene3D" id="1.10.8.270">
    <property type="entry name" value="putative rabgap domain of human tbc1 domain family member 14 like domains"/>
    <property type="match status" value="1"/>
</dbReference>
<dbReference type="Pfam" id="PF00566">
    <property type="entry name" value="RabGAP-TBC"/>
    <property type="match status" value="1"/>
</dbReference>
<dbReference type="OrthoDB" id="294251at2759"/>
<dbReference type="WBParaSite" id="SBAD_0000691101-mRNA-1">
    <property type="protein sequence ID" value="SBAD_0000691101-mRNA-1"/>
    <property type="gene ID" value="SBAD_0000691101"/>
</dbReference>
<evidence type="ECO:0000256" key="2">
    <source>
        <dbReference type="SAM" id="MobiDB-lite"/>
    </source>
</evidence>
<feature type="compositionally biased region" description="Basic and acidic residues" evidence="2">
    <location>
        <begin position="1"/>
        <end position="13"/>
    </location>
</feature>
<dbReference type="SUPFAM" id="SSF47923">
    <property type="entry name" value="Ypt/Rab-GAP domain of gyp1p"/>
    <property type="match status" value="2"/>
</dbReference>
<keyword evidence="1" id="KW-0175">Coiled coil</keyword>
<keyword evidence="5" id="KW-1185">Reference proteome</keyword>
<dbReference type="Gene3D" id="1.10.472.80">
    <property type="entry name" value="Ypt/Rab-GAP domain of gyp1p, domain 3"/>
    <property type="match status" value="1"/>
</dbReference>
<dbReference type="GO" id="GO:0005096">
    <property type="term" value="F:GTPase activator activity"/>
    <property type="evidence" value="ECO:0007669"/>
    <property type="project" value="TreeGrafter"/>
</dbReference>
<protein>
    <submittedName>
        <fullName evidence="6">Rab-GAP TBC domain-containing protein</fullName>
    </submittedName>
</protein>
<dbReference type="PANTHER" id="PTHR47219">
    <property type="entry name" value="RAB GTPASE-ACTIVATING PROTEIN 1-LIKE"/>
    <property type="match status" value="1"/>
</dbReference>
<feature type="domain" description="Rab-GAP TBC" evidence="3">
    <location>
        <begin position="60"/>
        <end position="276"/>
    </location>
</feature>
<evidence type="ECO:0000313" key="6">
    <source>
        <dbReference type="WBParaSite" id="SBAD_0000691101-mRNA-1"/>
    </source>
</evidence>
<dbReference type="PANTHER" id="PTHR47219:SF15">
    <property type="entry name" value="TBC1 DOMAIN FAMILY MEMBER 12 ISOFORM X1"/>
    <property type="match status" value="1"/>
</dbReference>
<dbReference type="GO" id="GO:0031267">
    <property type="term" value="F:small GTPase binding"/>
    <property type="evidence" value="ECO:0007669"/>
    <property type="project" value="TreeGrafter"/>
</dbReference>
<evidence type="ECO:0000256" key="1">
    <source>
        <dbReference type="SAM" id="Coils"/>
    </source>
</evidence>